<reference evidence="1" key="1">
    <citation type="submission" date="2018-02" db="EMBL/GenBank/DDBJ databases">
        <title>Rhizophora mucronata_Transcriptome.</title>
        <authorList>
            <person name="Meera S.P."/>
            <person name="Sreeshan A."/>
            <person name="Augustine A."/>
        </authorList>
    </citation>
    <scope>NUCLEOTIDE SEQUENCE</scope>
    <source>
        <tissue evidence="1">Leaf</tissue>
    </source>
</reference>
<proteinExistence type="predicted"/>
<protein>
    <submittedName>
        <fullName evidence="1">Uncharacterized protein</fullName>
    </submittedName>
</protein>
<evidence type="ECO:0000313" key="1">
    <source>
        <dbReference type="EMBL" id="MBX39575.1"/>
    </source>
</evidence>
<dbReference type="EMBL" id="GGEC01059091">
    <property type="protein sequence ID" value="MBX39575.1"/>
    <property type="molecule type" value="Transcribed_RNA"/>
</dbReference>
<sequence length="57" mass="6428">MGSNLIYGASVQLCRFTSFWSWFWSTDTTTRTLALGLGCMDILSPELQGLPFVICYE</sequence>
<name>A0A2P2NAT3_RHIMU</name>
<dbReference type="AlphaFoldDB" id="A0A2P2NAT3"/>
<accession>A0A2P2NAT3</accession>
<organism evidence="1">
    <name type="scientific">Rhizophora mucronata</name>
    <name type="common">Asiatic mangrove</name>
    <dbReference type="NCBI Taxonomy" id="61149"/>
    <lineage>
        <taxon>Eukaryota</taxon>
        <taxon>Viridiplantae</taxon>
        <taxon>Streptophyta</taxon>
        <taxon>Embryophyta</taxon>
        <taxon>Tracheophyta</taxon>
        <taxon>Spermatophyta</taxon>
        <taxon>Magnoliopsida</taxon>
        <taxon>eudicotyledons</taxon>
        <taxon>Gunneridae</taxon>
        <taxon>Pentapetalae</taxon>
        <taxon>rosids</taxon>
        <taxon>fabids</taxon>
        <taxon>Malpighiales</taxon>
        <taxon>Rhizophoraceae</taxon>
        <taxon>Rhizophora</taxon>
    </lineage>
</organism>